<dbReference type="Proteomes" id="UP000024404">
    <property type="component" value="Unassembled WGS sequence"/>
</dbReference>
<organism evidence="1 2">
    <name type="scientific">Onchocerca volvulus</name>
    <dbReference type="NCBI Taxonomy" id="6282"/>
    <lineage>
        <taxon>Eukaryota</taxon>
        <taxon>Metazoa</taxon>
        <taxon>Ecdysozoa</taxon>
        <taxon>Nematoda</taxon>
        <taxon>Chromadorea</taxon>
        <taxon>Rhabditida</taxon>
        <taxon>Spirurina</taxon>
        <taxon>Spiruromorpha</taxon>
        <taxon>Filarioidea</taxon>
        <taxon>Onchocercidae</taxon>
        <taxon>Onchocerca</taxon>
    </lineage>
</organism>
<proteinExistence type="predicted"/>
<accession>A0A8R1TNF2</accession>
<dbReference type="EnsemblMetazoa" id="OVOC12683.1">
    <property type="protein sequence ID" value="OVOC12683.1"/>
    <property type="gene ID" value="WBGene00249492"/>
</dbReference>
<name>A0A8R1TNF2_ONCVO</name>
<keyword evidence="2" id="KW-1185">Reference proteome</keyword>
<reference evidence="1" key="2">
    <citation type="submission" date="2022-06" db="UniProtKB">
        <authorList>
            <consortium name="EnsemblMetazoa"/>
        </authorList>
    </citation>
    <scope>IDENTIFICATION</scope>
</reference>
<dbReference type="AlphaFoldDB" id="A0A8R1TNF2"/>
<dbReference type="EMBL" id="CMVM020000608">
    <property type="status" value="NOT_ANNOTATED_CDS"/>
    <property type="molecule type" value="Genomic_DNA"/>
</dbReference>
<sequence length="50" mass="5850">MTLIFTNLQTIFSVYRQCSLASSTYADQQKRRYEMKLRCEANHSMQDGAL</sequence>
<evidence type="ECO:0000313" key="2">
    <source>
        <dbReference type="Proteomes" id="UP000024404"/>
    </source>
</evidence>
<reference evidence="2" key="1">
    <citation type="submission" date="2013-10" db="EMBL/GenBank/DDBJ databases">
        <title>Genome sequencing of Onchocerca volvulus.</title>
        <authorList>
            <person name="Cotton J."/>
            <person name="Tsai J."/>
            <person name="Stanley E."/>
            <person name="Tracey A."/>
            <person name="Holroyd N."/>
            <person name="Lustigman S."/>
            <person name="Berriman M."/>
        </authorList>
    </citation>
    <scope>NUCLEOTIDE SEQUENCE</scope>
</reference>
<evidence type="ECO:0000313" key="1">
    <source>
        <dbReference type="EnsemblMetazoa" id="OVOC12683.1"/>
    </source>
</evidence>
<protein>
    <submittedName>
        <fullName evidence="1">Uncharacterized protein</fullName>
    </submittedName>
</protein>